<comment type="caution">
    <text evidence="1">The sequence shown here is derived from an EMBL/GenBank/DDBJ whole genome shotgun (WGS) entry which is preliminary data.</text>
</comment>
<proteinExistence type="predicted"/>
<dbReference type="Proteomes" id="UP001295423">
    <property type="component" value="Unassembled WGS sequence"/>
</dbReference>
<protein>
    <submittedName>
        <fullName evidence="1">Uncharacterized protein</fullName>
    </submittedName>
</protein>
<name>A0AAD2FVQ1_9STRA</name>
<dbReference type="EMBL" id="CAKOGP040001869">
    <property type="protein sequence ID" value="CAJ1954329.1"/>
    <property type="molecule type" value="Genomic_DNA"/>
</dbReference>
<gene>
    <name evidence="1" type="ORF">CYCCA115_LOCUS14921</name>
</gene>
<reference evidence="1" key="1">
    <citation type="submission" date="2023-08" db="EMBL/GenBank/DDBJ databases">
        <authorList>
            <person name="Audoor S."/>
            <person name="Bilcke G."/>
        </authorList>
    </citation>
    <scope>NUCLEOTIDE SEQUENCE</scope>
</reference>
<accession>A0AAD2FVQ1</accession>
<sequence length="165" mass="18576">MSAISTTGTEESCSSLRSKVGFRDVEVRHYERCISDNPSVQDGPPIGIGWKVEEEQKFSVDEFEGSREFVRQPDVNSLMLPKTHRQELLLSEGFSKKEIAQSVRSVIKAKNQRRQTVNNLDKIPLEEFMENTKRSVKGVFCIGKSKENKMLLSESQTLPIANAAA</sequence>
<evidence type="ECO:0000313" key="2">
    <source>
        <dbReference type="Proteomes" id="UP001295423"/>
    </source>
</evidence>
<keyword evidence="2" id="KW-1185">Reference proteome</keyword>
<evidence type="ECO:0000313" key="1">
    <source>
        <dbReference type="EMBL" id="CAJ1954329.1"/>
    </source>
</evidence>
<dbReference type="AlphaFoldDB" id="A0AAD2FVQ1"/>
<organism evidence="1 2">
    <name type="scientific">Cylindrotheca closterium</name>
    <dbReference type="NCBI Taxonomy" id="2856"/>
    <lineage>
        <taxon>Eukaryota</taxon>
        <taxon>Sar</taxon>
        <taxon>Stramenopiles</taxon>
        <taxon>Ochrophyta</taxon>
        <taxon>Bacillariophyta</taxon>
        <taxon>Bacillariophyceae</taxon>
        <taxon>Bacillariophycidae</taxon>
        <taxon>Bacillariales</taxon>
        <taxon>Bacillariaceae</taxon>
        <taxon>Cylindrotheca</taxon>
    </lineage>
</organism>